<evidence type="ECO:0000256" key="1">
    <source>
        <dbReference type="ARBA" id="ARBA00000085"/>
    </source>
</evidence>
<sequence length="581" mass="61334">MSMLTPEQVPTAVGHAHTLAAYLADRGLNAKPFHQIWPPVGDGELVLTEVSVSISLPGITPRIGCVVHVREHPKGRTFWWAWPRKCPGPEDRVYFHLIRPVGECRALAAAIDRDLWRKARTRLAPGGPGAAAGAASDPAVLVHVGQRLHSLVSRTMEAMDRVERKVEDPDLLHDLFAIDHLVTLNRRMAERLAVLGGRTARRSRKPVLLSTVLRQAVAEVEDFQRVRVELPDTEVALLGHAGPDIIHLLAELVENATVFSPPHTLVVLRATTAPDRADLDGAGHDGAGLGSAASDGLCITVEDQGLSMSAAKLAAANKMLACPQELDPHEKMKQGQIGLLVVGLLAARHHLQVELRPHPATRDQATQNQASGIQAGEAQARGIQAVVWVPGTLLIGRQPSAVAASPLPALPGPPAPLPAGFAEAPAPAPAASATPDPRPALPVTTSPHPPPALPRRRPAHDPIPAPTTAPGATAGAAGPPVPGTAAPARVGSRPVPEAESDRPALPRRRPAPPRDLLAESPTEPPAEPVERAVGDRPSRPSRPADAGLMGRYTRGLRRGQDTAPPQTPPWPPPGSARDRTG</sequence>
<evidence type="ECO:0000256" key="3">
    <source>
        <dbReference type="ARBA" id="ARBA00022553"/>
    </source>
</evidence>
<keyword evidence="8" id="KW-1185">Reference proteome</keyword>
<dbReference type="InterPro" id="IPR050428">
    <property type="entry name" value="TCS_sensor_his_kinase"/>
</dbReference>
<feature type="compositionally biased region" description="Basic and acidic residues" evidence="6">
    <location>
        <begin position="528"/>
        <end position="538"/>
    </location>
</feature>
<feature type="compositionally biased region" description="Low complexity" evidence="6">
    <location>
        <begin position="468"/>
        <end position="488"/>
    </location>
</feature>
<evidence type="ECO:0000256" key="5">
    <source>
        <dbReference type="ARBA" id="ARBA00022777"/>
    </source>
</evidence>
<dbReference type="RefSeq" id="WP_344547212.1">
    <property type="nucleotide sequence ID" value="NZ_BAAATD010000013.1"/>
</dbReference>
<evidence type="ECO:0000313" key="7">
    <source>
        <dbReference type="EMBL" id="GAA2626725.1"/>
    </source>
</evidence>
<name>A0ABP6CYF4_9ACTN</name>
<keyword evidence="4" id="KW-0808">Transferase</keyword>
<feature type="region of interest" description="Disordered" evidence="6">
    <location>
        <begin position="418"/>
        <end position="581"/>
    </location>
</feature>
<keyword evidence="5" id="KW-0418">Kinase</keyword>
<evidence type="ECO:0000256" key="6">
    <source>
        <dbReference type="SAM" id="MobiDB-lite"/>
    </source>
</evidence>
<comment type="catalytic activity">
    <reaction evidence="1">
        <text>ATP + protein L-histidine = ADP + protein N-phospho-L-histidine.</text>
        <dbReference type="EC" id="2.7.13.3"/>
    </reaction>
</comment>
<accession>A0ABP6CYF4</accession>
<dbReference type="InterPro" id="IPR036890">
    <property type="entry name" value="HATPase_C_sf"/>
</dbReference>
<gene>
    <name evidence="7" type="ORF">GCM10010411_74640</name>
</gene>
<comment type="caution">
    <text evidence="7">The sequence shown here is derived from an EMBL/GenBank/DDBJ whole genome shotgun (WGS) entry which is preliminary data.</text>
</comment>
<keyword evidence="3" id="KW-0597">Phosphoprotein</keyword>
<feature type="compositionally biased region" description="Low complexity" evidence="6">
    <location>
        <begin position="418"/>
        <end position="446"/>
    </location>
</feature>
<dbReference type="Gene3D" id="3.30.565.10">
    <property type="entry name" value="Histidine kinase-like ATPase, C-terminal domain"/>
    <property type="match status" value="1"/>
</dbReference>
<dbReference type="PANTHER" id="PTHR45436">
    <property type="entry name" value="SENSOR HISTIDINE KINASE YKOH"/>
    <property type="match status" value="1"/>
</dbReference>
<evidence type="ECO:0000313" key="8">
    <source>
        <dbReference type="Proteomes" id="UP001501509"/>
    </source>
</evidence>
<evidence type="ECO:0000256" key="4">
    <source>
        <dbReference type="ARBA" id="ARBA00022679"/>
    </source>
</evidence>
<evidence type="ECO:0000256" key="2">
    <source>
        <dbReference type="ARBA" id="ARBA00012438"/>
    </source>
</evidence>
<organism evidence="7 8">
    <name type="scientific">Actinomadura fulvescens</name>
    <dbReference type="NCBI Taxonomy" id="46160"/>
    <lineage>
        <taxon>Bacteria</taxon>
        <taxon>Bacillati</taxon>
        <taxon>Actinomycetota</taxon>
        <taxon>Actinomycetes</taxon>
        <taxon>Streptosporangiales</taxon>
        <taxon>Thermomonosporaceae</taxon>
        <taxon>Actinomadura</taxon>
    </lineage>
</organism>
<proteinExistence type="predicted"/>
<dbReference type="Proteomes" id="UP001501509">
    <property type="component" value="Unassembled WGS sequence"/>
</dbReference>
<dbReference type="EMBL" id="BAAATD010000013">
    <property type="protein sequence ID" value="GAA2626725.1"/>
    <property type="molecule type" value="Genomic_DNA"/>
</dbReference>
<dbReference type="PANTHER" id="PTHR45436:SF5">
    <property type="entry name" value="SENSOR HISTIDINE KINASE TRCS"/>
    <property type="match status" value="1"/>
</dbReference>
<feature type="compositionally biased region" description="Pro residues" evidence="6">
    <location>
        <begin position="565"/>
        <end position="574"/>
    </location>
</feature>
<reference evidence="8" key="1">
    <citation type="journal article" date="2019" name="Int. J. Syst. Evol. Microbiol.">
        <title>The Global Catalogue of Microorganisms (GCM) 10K type strain sequencing project: providing services to taxonomists for standard genome sequencing and annotation.</title>
        <authorList>
            <consortium name="The Broad Institute Genomics Platform"/>
            <consortium name="The Broad Institute Genome Sequencing Center for Infectious Disease"/>
            <person name="Wu L."/>
            <person name="Ma J."/>
        </authorList>
    </citation>
    <scope>NUCLEOTIDE SEQUENCE [LARGE SCALE GENOMIC DNA]</scope>
    <source>
        <strain evidence="8">JCM 6833</strain>
    </source>
</reference>
<dbReference type="EC" id="2.7.13.3" evidence="2"/>
<dbReference type="SUPFAM" id="SSF55874">
    <property type="entry name" value="ATPase domain of HSP90 chaperone/DNA topoisomerase II/histidine kinase"/>
    <property type="match status" value="1"/>
</dbReference>
<protein>
    <recommendedName>
        <fullName evidence="2">histidine kinase</fullName>
        <ecNumber evidence="2">2.7.13.3</ecNumber>
    </recommendedName>
</protein>